<dbReference type="EMBL" id="JAPMOS010000062">
    <property type="protein sequence ID" value="KAJ4456737.1"/>
    <property type="molecule type" value="Genomic_DNA"/>
</dbReference>
<proteinExistence type="predicted"/>
<sequence length="288" mass="30692">MAGTGPPGSCLPSCKFGDLISILCEVTALALGRVIAHVRARPPWYRDLSEVILRWAEYLTLKAAFGVLLSRVPPAHAGSRSRSRILTAPSPSSSRSATCREIFLGISTGFWGFPVRLLSAFPASTLSRKVTSSCDSGSAEPLPEGPAGSPRRVLRCRCRACSPGGCNVRLRLCLLLPGLVVPEVLNPGGLCPEGRLLHSLHDPAKRRYRFVSDCSCLTSQLALARRSVAWIICVVACQAARPGPGSMPRKPTACSIRGRLPTGARLCPRALVPVAHPKVTSSRPGTSR</sequence>
<evidence type="ECO:0000313" key="2">
    <source>
        <dbReference type="Proteomes" id="UP001141327"/>
    </source>
</evidence>
<protein>
    <submittedName>
        <fullName evidence="1">Uncharacterized protein</fullName>
    </submittedName>
</protein>
<accession>A0ABQ8UGB7</accession>
<keyword evidence="2" id="KW-1185">Reference proteome</keyword>
<evidence type="ECO:0000313" key="1">
    <source>
        <dbReference type="EMBL" id="KAJ4456737.1"/>
    </source>
</evidence>
<gene>
    <name evidence="1" type="ORF">PAPYR_7950</name>
</gene>
<reference evidence="1" key="1">
    <citation type="journal article" date="2022" name="bioRxiv">
        <title>Genomics of Preaxostyla Flagellates Illuminates Evolutionary Transitions and the Path Towards Mitochondrial Loss.</title>
        <authorList>
            <person name="Novak L.V.F."/>
            <person name="Treitli S.C."/>
            <person name="Pyrih J."/>
            <person name="Halakuc P."/>
            <person name="Pipaliya S.V."/>
            <person name="Vacek V."/>
            <person name="Brzon O."/>
            <person name="Soukal P."/>
            <person name="Eme L."/>
            <person name="Dacks J.B."/>
            <person name="Karnkowska A."/>
            <person name="Elias M."/>
            <person name="Hampl V."/>
        </authorList>
    </citation>
    <scope>NUCLEOTIDE SEQUENCE</scope>
    <source>
        <strain evidence="1">RCP-MX</strain>
    </source>
</reference>
<organism evidence="1 2">
    <name type="scientific">Paratrimastix pyriformis</name>
    <dbReference type="NCBI Taxonomy" id="342808"/>
    <lineage>
        <taxon>Eukaryota</taxon>
        <taxon>Metamonada</taxon>
        <taxon>Preaxostyla</taxon>
        <taxon>Paratrimastigidae</taxon>
        <taxon>Paratrimastix</taxon>
    </lineage>
</organism>
<dbReference type="Proteomes" id="UP001141327">
    <property type="component" value="Unassembled WGS sequence"/>
</dbReference>
<comment type="caution">
    <text evidence="1">The sequence shown here is derived from an EMBL/GenBank/DDBJ whole genome shotgun (WGS) entry which is preliminary data.</text>
</comment>
<name>A0ABQ8UGB7_9EUKA</name>